<dbReference type="HOGENOM" id="CLU_2708209_0_0_1"/>
<sequence length="73" mass="8278">MSLPTVDPVMVKEFVCFPANSIGFLFQLVMGFSGSLGSVIFSQVITLLTCIQIFLFWLSFDRAFRLFLFLCLN</sequence>
<organism evidence="3">
    <name type="scientific">Arabidopsis lyrata subsp. lyrata</name>
    <name type="common">Lyre-leaved rock-cress</name>
    <dbReference type="NCBI Taxonomy" id="81972"/>
    <lineage>
        <taxon>Eukaryota</taxon>
        <taxon>Viridiplantae</taxon>
        <taxon>Streptophyta</taxon>
        <taxon>Embryophyta</taxon>
        <taxon>Tracheophyta</taxon>
        <taxon>Spermatophyta</taxon>
        <taxon>Magnoliopsida</taxon>
        <taxon>eudicotyledons</taxon>
        <taxon>Gunneridae</taxon>
        <taxon>Pentapetalae</taxon>
        <taxon>rosids</taxon>
        <taxon>malvids</taxon>
        <taxon>Brassicales</taxon>
        <taxon>Brassicaceae</taxon>
        <taxon>Camelineae</taxon>
        <taxon>Arabidopsis</taxon>
    </lineage>
</organism>
<keyword evidence="1" id="KW-1133">Transmembrane helix</keyword>
<evidence type="ECO:0000313" key="3">
    <source>
        <dbReference type="Proteomes" id="UP000008694"/>
    </source>
</evidence>
<keyword evidence="1" id="KW-0812">Transmembrane</keyword>
<protein>
    <submittedName>
        <fullName evidence="2">Predicted protein</fullName>
    </submittedName>
</protein>
<dbReference type="Proteomes" id="UP000008694">
    <property type="component" value="Unassembled WGS sequence"/>
</dbReference>
<evidence type="ECO:0000256" key="1">
    <source>
        <dbReference type="SAM" id="Phobius"/>
    </source>
</evidence>
<feature type="transmembrane region" description="Helical" evidence="1">
    <location>
        <begin position="40"/>
        <end position="60"/>
    </location>
</feature>
<reference evidence="3" key="1">
    <citation type="journal article" date="2011" name="Nat. Genet.">
        <title>The Arabidopsis lyrata genome sequence and the basis of rapid genome size change.</title>
        <authorList>
            <person name="Hu T.T."/>
            <person name="Pattyn P."/>
            <person name="Bakker E.G."/>
            <person name="Cao J."/>
            <person name="Cheng J.-F."/>
            <person name="Clark R.M."/>
            <person name="Fahlgren N."/>
            <person name="Fawcett J.A."/>
            <person name="Grimwood J."/>
            <person name="Gundlach H."/>
            <person name="Haberer G."/>
            <person name="Hollister J.D."/>
            <person name="Ossowski S."/>
            <person name="Ottilar R.P."/>
            <person name="Salamov A.A."/>
            <person name="Schneeberger K."/>
            <person name="Spannagl M."/>
            <person name="Wang X."/>
            <person name="Yang L."/>
            <person name="Nasrallah M.E."/>
            <person name="Bergelson J."/>
            <person name="Carrington J.C."/>
            <person name="Gaut B.S."/>
            <person name="Schmutz J."/>
            <person name="Mayer K.F.X."/>
            <person name="Van de Peer Y."/>
            <person name="Grigoriev I.V."/>
            <person name="Nordborg M."/>
            <person name="Weigel D."/>
            <person name="Guo Y.-L."/>
        </authorList>
    </citation>
    <scope>NUCLEOTIDE SEQUENCE [LARGE SCALE GENOMIC DNA]</scope>
    <source>
        <strain evidence="3">cv. MN47</strain>
    </source>
</reference>
<dbReference type="EMBL" id="GL348720">
    <property type="protein sequence ID" value="EFH41457.1"/>
    <property type="molecule type" value="Genomic_DNA"/>
</dbReference>
<dbReference type="Gramene" id="scaffold_800202.1">
    <property type="protein sequence ID" value="scaffold_800202.1"/>
    <property type="gene ID" value="scaffold_800202.1"/>
</dbReference>
<dbReference type="AlphaFoldDB" id="D7MRY3"/>
<gene>
    <name evidence="2" type="ORF">ARALYDRAFT_916802</name>
</gene>
<name>D7MRY3_ARALL</name>
<evidence type="ECO:0000313" key="2">
    <source>
        <dbReference type="EMBL" id="EFH41457.1"/>
    </source>
</evidence>
<keyword evidence="3" id="KW-1185">Reference proteome</keyword>
<keyword evidence="1" id="KW-0472">Membrane</keyword>
<accession>D7MRY3</accession>
<proteinExistence type="predicted"/>